<evidence type="ECO:0000313" key="2">
    <source>
        <dbReference type="EnsemblMetazoa" id="CapteP127146"/>
    </source>
</evidence>
<feature type="non-terminal residue" evidence="1">
    <location>
        <position position="1"/>
    </location>
</feature>
<dbReference type="EnsemblMetazoa" id="CapteT127146">
    <property type="protein sequence ID" value="CapteP127146"/>
    <property type="gene ID" value="CapteG127146"/>
</dbReference>
<keyword evidence="3" id="KW-1185">Reference proteome</keyword>
<dbReference type="AlphaFoldDB" id="R7UT94"/>
<dbReference type="EMBL" id="AMQN01006271">
    <property type="status" value="NOT_ANNOTATED_CDS"/>
    <property type="molecule type" value="Genomic_DNA"/>
</dbReference>
<dbReference type="EMBL" id="KB297987">
    <property type="protein sequence ID" value="ELU09734.1"/>
    <property type="molecule type" value="Genomic_DNA"/>
</dbReference>
<reference evidence="2" key="3">
    <citation type="submission" date="2015-06" db="UniProtKB">
        <authorList>
            <consortium name="EnsemblMetazoa"/>
        </authorList>
    </citation>
    <scope>IDENTIFICATION</scope>
</reference>
<dbReference type="InterPro" id="IPR036397">
    <property type="entry name" value="RNaseH_sf"/>
</dbReference>
<protein>
    <recommendedName>
        <fullName evidence="4">Tc1-like transposase DDE domain-containing protein</fullName>
    </recommendedName>
</protein>
<dbReference type="HOGENOM" id="CLU_2177287_0_0_1"/>
<reference evidence="1 3" key="2">
    <citation type="journal article" date="2013" name="Nature">
        <title>Insights into bilaterian evolution from three spiralian genomes.</title>
        <authorList>
            <person name="Simakov O."/>
            <person name="Marletaz F."/>
            <person name="Cho S.J."/>
            <person name="Edsinger-Gonzales E."/>
            <person name="Havlak P."/>
            <person name="Hellsten U."/>
            <person name="Kuo D.H."/>
            <person name="Larsson T."/>
            <person name="Lv J."/>
            <person name="Arendt D."/>
            <person name="Savage R."/>
            <person name="Osoegawa K."/>
            <person name="de Jong P."/>
            <person name="Grimwood J."/>
            <person name="Chapman J.A."/>
            <person name="Shapiro H."/>
            <person name="Aerts A."/>
            <person name="Otillar R.P."/>
            <person name="Terry A.Y."/>
            <person name="Boore J.L."/>
            <person name="Grigoriev I.V."/>
            <person name="Lindberg D.R."/>
            <person name="Seaver E.C."/>
            <person name="Weisblat D.A."/>
            <person name="Putnam N.H."/>
            <person name="Rokhsar D.S."/>
        </authorList>
    </citation>
    <scope>NUCLEOTIDE SEQUENCE</scope>
    <source>
        <strain evidence="1 3">I ESC-2004</strain>
    </source>
</reference>
<accession>R7UT94</accession>
<reference evidence="3" key="1">
    <citation type="submission" date="2012-12" db="EMBL/GenBank/DDBJ databases">
        <authorList>
            <person name="Hellsten U."/>
            <person name="Grimwood J."/>
            <person name="Chapman J.A."/>
            <person name="Shapiro H."/>
            <person name="Aerts A."/>
            <person name="Otillar R.P."/>
            <person name="Terry A.Y."/>
            <person name="Boore J.L."/>
            <person name="Simakov O."/>
            <person name="Marletaz F."/>
            <person name="Cho S.-J."/>
            <person name="Edsinger-Gonzales E."/>
            <person name="Havlak P."/>
            <person name="Kuo D.-H."/>
            <person name="Larsson T."/>
            <person name="Lv J."/>
            <person name="Arendt D."/>
            <person name="Savage R."/>
            <person name="Osoegawa K."/>
            <person name="de Jong P."/>
            <person name="Lindberg D.R."/>
            <person name="Seaver E.C."/>
            <person name="Weisblat D.A."/>
            <person name="Putnam N.H."/>
            <person name="Grigoriev I.V."/>
            <person name="Rokhsar D.S."/>
        </authorList>
    </citation>
    <scope>NUCLEOTIDE SEQUENCE</scope>
    <source>
        <strain evidence="3">I ESC-2004</strain>
    </source>
</reference>
<proteinExistence type="predicted"/>
<dbReference type="Proteomes" id="UP000014760">
    <property type="component" value="Unassembled WGS sequence"/>
</dbReference>
<dbReference type="OrthoDB" id="9996331at2759"/>
<evidence type="ECO:0000313" key="3">
    <source>
        <dbReference type="Proteomes" id="UP000014760"/>
    </source>
</evidence>
<evidence type="ECO:0008006" key="4">
    <source>
        <dbReference type="Google" id="ProtNLM"/>
    </source>
</evidence>
<sequence length="110" mass="12753">QKFLDFEHVNRLLWPACSPDMNPFDTLWVKLSTRLMNREVQPTNLDDRIASMSDGRVHGKLFTPLSMGCLEEFRLCTTYEVVKTAGKHAKRRGYAILNKRPRLNCSLLDQ</sequence>
<dbReference type="GO" id="GO:0003676">
    <property type="term" value="F:nucleic acid binding"/>
    <property type="evidence" value="ECO:0007669"/>
    <property type="project" value="InterPro"/>
</dbReference>
<name>R7UT94_CAPTE</name>
<gene>
    <name evidence="1" type="ORF">CAPTEDRAFT_127146</name>
</gene>
<dbReference type="Gene3D" id="3.30.420.10">
    <property type="entry name" value="Ribonuclease H-like superfamily/Ribonuclease H"/>
    <property type="match status" value="1"/>
</dbReference>
<evidence type="ECO:0000313" key="1">
    <source>
        <dbReference type="EMBL" id="ELU09734.1"/>
    </source>
</evidence>
<organism evidence="1">
    <name type="scientific">Capitella teleta</name>
    <name type="common">Polychaete worm</name>
    <dbReference type="NCBI Taxonomy" id="283909"/>
    <lineage>
        <taxon>Eukaryota</taxon>
        <taxon>Metazoa</taxon>
        <taxon>Spiralia</taxon>
        <taxon>Lophotrochozoa</taxon>
        <taxon>Annelida</taxon>
        <taxon>Polychaeta</taxon>
        <taxon>Sedentaria</taxon>
        <taxon>Scolecida</taxon>
        <taxon>Capitellidae</taxon>
        <taxon>Capitella</taxon>
    </lineage>
</organism>